<dbReference type="Proteomes" id="UP000024533">
    <property type="component" value="Unassembled WGS sequence"/>
</dbReference>
<protein>
    <submittedName>
        <fullName evidence="1">Uncharacterized protein</fullName>
    </submittedName>
</protein>
<accession>A0A059JIG1</accession>
<gene>
    <name evidence="1" type="ORF">H109_00641</name>
</gene>
<dbReference type="AlphaFoldDB" id="A0A059JIG1"/>
<keyword evidence="2" id="KW-1185">Reference proteome</keyword>
<dbReference type="HOGENOM" id="CLU_1166564_0_0_1"/>
<evidence type="ECO:0000313" key="2">
    <source>
        <dbReference type="Proteomes" id="UP000024533"/>
    </source>
</evidence>
<dbReference type="EMBL" id="AOKY01000053">
    <property type="protein sequence ID" value="KDB27584.1"/>
    <property type="molecule type" value="Genomic_DNA"/>
</dbReference>
<sequence length="238" mass="26483">MAGGLLRAGDRVYKCRSNKPFGGPKRNKATQSGQVTWPSSRIFLKELCSEMGFLESHSNKTKHAQAGRRVFLGKNVRRGVIENHQAGLSHTSRFLHGGGLVQWVYPERPFVIMENFLLNRLLALDRVTIFIGKGCATSETALVGRAGSPANVLRSKHASGIRWGWAKKYTRAVLPRKNQKALDRSSEDRWISLSSDSFVQKCHALLNPASVKTSDADHVQHFFPESSICQATGVWVKK</sequence>
<name>A0A059JIG1_TRIIM</name>
<evidence type="ECO:0000313" key="1">
    <source>
        <dbReference type="EMBL" id="KDB27584.1"/>
    </source>
</evidence>
<proteinExistence type="predicted"/>
<comment type="caution">
    <text evidence="1">The sequence shown here is derived from an EMBL/GenBank/DDBJ whole genome shotgun (WGS) entry which is preliminary data.</text>
</comment>
<reference evidence="1 2" key="1">
    <citation type="submission" date="2014-02" db="EMBL/GenBank/DDBJ databases">
        <title>The Genome Sequence of Trichophyton interdigitale MR816.</title>
        <authorList>
            <consortium name="The Broad Institute Genomics Platform"/>
            <person name="Cuomo C.A."/>
            <person name="White T.C."/>
            <person name="Graser Y."/>
            <person name="Martinez-Rossi N."/>
            <person name="Heitman J."/>
            <person name="Young S.K."/>
            <person name="Zeng Q."/>
            <person name="Gargeya S."/>
            <person name="Abouelleil A."/>
            <person name="Alvarado L."/>
            <person name="Chapman S.B."/>
            <person name="Gainer-Dewar J."/>
            <person name="Goldberg J."/>
            <person name="Griggs A."/>
            <person name="Gujja S."/>
            <person name="Hansen M."/>
            <person name="Howarth C."/>
            <person name="Imamovic A."/>
            <person name="Larimer J."/>
            <person name="Martinez D."/>
            <person name="Murphy C."/>
            <person name="Pearson M.D."/>
            <person name="Persinoti G."/>
            <person name="Poon T."/>
            <person name="Priest M."/>
            <person name="Roberts A.D."/>
            <person name="Saif S."/>
            <person name="Shea T.D."/>
            <person name="Sykes S.N."/>
            <person name="Wortman J."/>
            <person name="Nusbaum C."/>
            <person name="Birren B."/>
        </authorList>
    </citation>
    <scope>NUCLEOTIDE SEQUENCE [LARGE SCALE GENOMIC DNA]</scope>
    <source>
        <strain evidence="1 2">MR816</strain>
    </source>
</reference>
<organism evidence="1 2">
    <name type="scientific">Trichophyton interdigitale (strain MR816)</name>
    <dbReference type="NCBI Taxonomy" id="1215338"/>
    <lineage>
        <taxon>Eukaryota</taxon>
        <taxon>Fungi</taxon>
        <taxon>Dikarya</taxon>
        <taxon>Ascomycota</taxon>
        <taxon>Pezizomycotina</taxon>
        <taxon>Eurotiomycetes</taxon>
        <taxon>Eurotiomycetidae</taxon>
        <taxon>Onygenales</taxon>
        <taxon>Arthrodermataceae</taxon>
        <taxon>Trichophyton</taxon>
    </lineage>
</organism>